<dbReference type="InterPro" id="IPR042099">
    <property type="entry name" value="ANL_N_sf"/>
</dbReference>
<gene>
    <name evidence="5" type="ORF">G3I58_34580</name>
</gene>
<dbReference type="InterPro" id="IPR020845">
    <property type="entry name" value="AMP-binding_CS"/>
</dbReference>
<name>A0A7K3RLQ0_STRAQ</name>
<dbReference type="PROSITE" id="PS00455">
    <property type="entry name" value="AMP_BINDING"/>
    <property type="match status" value="1"/>
</dbReference>
<dbReference type="CDD" id="cd04433">
    <property type="entry name" value="AFD_class_I"/>
    <property type="match status" value="1"/>
</dbReference>
<protein>
    <submittedName>
        <fullName evidence="5">Long-chain fatty acid--CoA ligase</fullName>
    </submittedName>
</protein>
<evidence type="ECO:0000259" key="3">
    <source>
        <dbReference type="Pfam" id="PF00501"/>
    </source>
</evidence>
<dbReference type="Gene3D" id="3.40.50.12780">
    <property type="entry name" value="N-terminal domain of ligase-like"/>
    <property type="match status" value="1"/>
</dbReference>
<evidence type="ECO:0000256" key="1">
    <source>
        <dbReference type="ARBA" id="ARBA00006432"/>
    </source>
</evidence>
<dbReference type="InterPro" id="IPR025110">
    <property type="entry name" value="AMP-bd_C"/>
</dbReference>
<evidence type="ECO:0000256" key="2">
    <source>
        <dbReference type="ARBA" id="ARBA00022598"/>
    </source>
</evidence>
<dbReference type="InterPro" id="IPR000873">
    <property type="entry name" value="AMP-dep_synth/lig_dom"/>
</dbReference>
<dbReference type="InterPro" id="IPR045851">
    <property type="entry name" value="AMP-bd_C_sf"/>
</dbReference>
<dbReference type="PANTHER" id="PTHR43201">
    <property type="entry name" value="ACYL-COA SYNTHETASE"/>
    <property type="match status" value="1"/>
</dbReference>
<evidence type="ECO:0000313" key="5">
    <source>
        <dbReference type="EMBL" id="NEC03069.1"/>
    </source>
</evidence>
<comment type="similarity">
    <text evidence="1">Belongs to the ATP-dependent AMP-binding enzyme family.</text>
</comment>
<dbReference type="Proteomes" id="UP000470951">
    <property type="component" value="Unassembled WGS sequence"/>
</dbReference>
<sequence length="548" mass="58817">MTFPIDVPDSWAGHEHYARRVLWRLARQPSLPTLYFQGRWLDGATLADAVRATAVGLRRAGLTPGGTVAVLTEPNHPAMLIGRYAAHLLGAAVVQVRSANPRSDAFPLPAATQARILDETGTSVILVDAPHLERARALVSLTGGGPRLLGYGVGAAECPDTLSYRDEPLGELPAHSPDRRALVAFTSGSSGTPKSIHQTFGVWDSTVRSAASGEPDERRVFLAVTPLSHTIGAMADAVLAAGGQVLLHQDFDAPKVLRAFEDHGVTDTYLAVPHLYRLTELLADAPGHEQPPASGPVGEALWSLRRVVYSGTPAAPHRIAEALRVFGPVLVQLYGTTEAGGISNLSPFDHLEPELLGSVGRPLPWVEVEVREPGTGDPVPRGESGEIWVRASTVMDGYPNDPEQTARVLRDGWLDTGDLGRWDRYGYLRLTGRSGQVIKSGGLKIYPAAVERALLSHPAVRNAAVHGVRDPDRTEYVHAAVVFRAGRTSTAEELRTHVGEQLSPLHAPAEITFWDSMPLNERGKPDLACLRSGNGRQAYDGVPPKGTP</sequence>
<dbReference type="Pfam" id="PF13193">
    <property type="entry name" value="AMP-binding_C"/>
    <property type="match status" value="1"/>
</dbReference>
<dbReference type="Gene3D" id="3.30.300.30">
    <property type="match status" value="1"/>
</dbReference>
<comment type="caution">
    <text evidence="5">The sequence shown here is derived from an EMBL/GenBank/DDBJ whole genome shotgun (WGS) entry which is preliminary data.</text>
</comment>
<dbReference type="SUPFAM" id="SSF56801">
    <property type="entry name" value="Acetyl-CoA synthetase-like"/>
    <property type="match status" value="1"/>
</dbReference>
<feature type="domain" description="AMP-binding enzyme C-terminal" evidence="4">
    <location>
        <begin position="450"/>
        <end position="524"/>
    </location>
</feature>
<dbReference type="PANTHER" id="PTHR43201:SF5">
    <property type="entry name" value="MEDIUM-CHAIN ACYL-COA LIGASE ACSF2, MITOCHONDRIAL"/>
    <property type="match status" value="1"/>
</dbReference>
<evidence type="ECO:0000259" key="4">
    <source>
        <dbReference type="Pfam" id="PF13193"/>
    </source>
</evidence>
<feature type="domain" description="AMP-dependent synthetase/ligase" evidence="3">
    <location>
        <begin position="24"/>
        <end position="398"/>
    </location>
</feature>
<organism evidence="5 6">
    <name type="scientific">Streptomyces anulatus</name>
    <name type="common">Streptomyces chrysomallus</name>
    <dbReference type="NCBI Taxonomy" id="1892"/>
    <lineage>
        <taxon>Bacteria</taxon>
        <taxon>Bacillati</taxon>
        <taxon>Actinomycetota</taxon>
        <taxon>Actinomycetes</taxon>
        <taxon>Kitasatosporales</taxon>
        <taxon>Streptomycetaceae</taxon>
        <taxon>Streptomyces</taxon>
    </lineage>
</organism>
<reference evidence="5 6" key="1">
    <citation type="submission" date="2020-01" db="EMBL/GenBank/DDBJ databases">
        <title>Insect and environment-associated Actinomycetes.</title>
        <authorList>
            <person name="Currrie C."/>
            <person name="Chevrette M."/>
            <person name="Carlson C."/>
            <person name="Stubbendieck R."/>
            <person name="Wendt-Pienkowski E."/>
        </authorList>
    </citation>
    <scope>NUCLEOTIDE SEQUENCE [LARGE SCALE GENOMIC DNA]</scope>
    <source>
        <strain evidence="5 6">SID7903</strain>
    </source>
</reference>
<dbReference type="Pfam" id="PF00501">
    <property type="entry name" value="AMP-binding"/>
    <property type="match status" value="1"/>
</dbReference>
<accession>A0A7K3RLQ0</accession>
<dbReference type="EMBL" id="JAAGMS010000378">
    <property type="protein sequence ID" value="NEC03069.1"/>
    <property type="molecule type" value="Genomic_DNA"/>
</dbReference>
<keyword evidence="2 5" id="KW-0436">Ligase</keyword>
<dbReference type="GO" id="GO:0006631">
    <property type="term" value="P:fatty acid metabolic process"/>
    <property type="evidence" value="ECO:0007669"/>
    <property type="project" value="TreeGrafter"/>
</dbReference>
<dbReference type="AlphaFoldDB" id="A0A7K3RLQ0"/>
<proteinExistence type="inferred from homology"/>
<evidence type="ECO:0000313" key="6">
    <source>
        <dbReference type="Proteomes" id="UP000470951"/>
    </source>
</evidence>
<dbReference type="RefSeq" id="WP_164221723.1">
    <property type="nucleotide sequence ID" value="NZ_JAAGMS010000378.1"/>
</dbReference>
<dbReference type="GO" id="GO:0031956">
    <property type="term" value="F:medium-chain fatty acid-CoA ligase activity"/>
    <property type="evidence" value="ECO:0007669"/>
    <property type="project" value="TreeGrafter"/>
</dbReference>